<feature type="domain" description="Phosphotransferase system enzyme I N-terminal" evidence="6">
    <location>
        <begin position="6"/>
        <end position="127"/>
    </location>
</feature>
<dbReference type="RefSeq" id="WP_212966136.1">
    <property type="nucleotide sequence ID" value="NZ_BORB01000012.1"/>
</dbReference>
<dbReference type="InterPro" id="IPR050499">
    <property type="entry name" value="PEP-utilizing_PTS_enzyme"/>
</dbReference>
<dbReference type="InterPro" id="IPR008279">
    <property type="entry name" value="PEP-util_enz_mobile_dom"/>
</dbReference>
<keyword evidence="3" id="KW-0808">Transferase</keyword>
<dbReference type="SUPFAM" id="SSF52009">
    <property type="entry name" value="Phosphohistidine domain"/>
    <property type="match status" value="1"/>
</dbReference>
<dbReference type="Gene3D" id="3.50.30.10">
    <property type="entry name" value="Phosphohistidine domain"/>
    <property type="match status" value="1"/>
</dbReference>
<evidence type="ECO:0000256" key="4">
    <source>
        <dbReference type="ARBA" id="ARBA00033235"/>
    </source>
</evidence>
<reference evidence="7 8" key="1">
    <citation type="submission" date="2021-03" db="EMBL/GenBank/DDBJ databases">
        <title>Antimicrobial resistance genes in bacteria isolated from Japanese honey, and their potential for conferring macrolide and lincosamide resistance in the American foulbrood pathogen Paenibacillus larvae.</title>
        <authorList>
            <person name="Okamoto M."/>
            <person name="Kumagai M."/>
            <person name="Kanamori H."/>
            <person name="Takamatsu D."/>
        </authorList>
    </citation>
    <scope>NUCLEOTIDE SEQUENCE [LARGE SCALE GENOMIC DNA]</scope>
    <source>
        <strain evidence="7 8">J8TS2</strain>
    </source>
</reference>
<dbReference type="PANTHER" id="PTHR46244">
    <property type="entry name" value="PHOSPHOENOLPYRUVATE-PROTEIN PHOSPHOTRANSFERASE"/>
    <property type="match status" value="1"/>
</dbReference>
<dbReference type="Pfam" id="PF00391">
    <property type="entry name" value="PEP-utilizers"/>
    <property type="match status" value="1"/>
</dbReference>
<dbReference type="InterPro" id="IPR008731">
    <property type="entry name" value="PTS_EIN"/>
</dbReference>
<sequence>MSTILKGIAASSGIAIGKAYLLVQPDLSFKKIAISDAEEEIHRLHSALNAAKSDLEFIRQQTIKLIGEDEAAIFDAHLLVVSDPELLTAITEKISNDKVSAERALTETTNHFVRVFEQLENQYMKERAADITDVSKRILSHLLGVKIPNPGLVAEDVVIVAEDLTPADTAQLNKEFVKGFVTNIGSRTSYSTMMARSIEIPAVVGTKEASTSIKQGDFIIVDGFNGDVHINPTPEIVQQYEDAQQSSDKKKTERVLLKNSNTQTNDGRRVELAAMDME</sequence>
<comment type="similarity">
    <text evidence="1">Belongs to the PEP-utilizing enzyme family.</text>
</comment>
<evidence type="ECO:0000256" key="1">
    <source>
        <dbReference type="ARBA" id="ARBA00007837"/>
    </source>
</evidence>
<evidence type="ECO:0000256" key="2">
    <source>
        <dbReference type="ARBA" id="ARBA00016544"/>
    </source>
</evidence>
<evidence type="ECO:0000259" key="6">
    <source>
        <dbReference type="Pfam" id="PF05524"/>
    </source>
</evidence>
<dbReference type="Proteomes" id="UP000679950">
    <property type="component" value="Unassembled WGS sequence"/>
</dbReference>
<protein>
    <recommendedName>
        <fullName evidence="2">Phosphoenolpyruvate-protein phosphotransferase</fullName>
    </recommendedName>
    <alternativeName>
        <fullName evidence="4">Phosphotransferase system, enzyme I</fullName>
    </alternativeName>
</protein>
<accession>A0ABQ4KJ50</accession>
<organism evidence="7 8">
    <name type="scientific">Lederbergia ruris</name>
    <dbReference type="NCBI Taxonomy" id="217495"/>
    <lineage>
        <taxon>Bacteria</taxon>
        <taxon>Bacillati</taxon>
        <taxon>Bacillota</taxon>
        <taxon>Bacilli</taxon>
        <taxon>Bacillales</taxon>
        <taxon>Bacillaceae</taxon>
        <taxon>Lederbergia</taxon>
    </lineage>
</organism>
<proteinExistence type="inferred from homology"/>
<evidence type="ECO:0000259" key="5">
    <source>
        <dbReference type="Pfam" id="PF00391"/>
    </source>
</evidence>
<evidence type="ECO:0000313" key="8">
    <source>
        <dbReference type="Proteomes" id="UP000679950"/>
    </source>
</evidence>
<feature type="domain" description="PEP-utilising enzyme mobile" evidence="5">
    <location>
        <begin position="155"/>
        <end position="226"/>
    </location>
</feature>
<evidence type="ECO:0000313" key="7">
    <source>
        <dbReference type="EMBL" id="GIN57481.1"/>
    </source>
</evidence>
<comment type="caution">
    <text evidence="7">The sequence shown here is derived from an EMBL/GenBank/DDBJ whole genome shotgun (WGS) entry which is preliminary data.</text>
</comment>
<dbReference type="Gene3D" id="1.10.274.10">
    <property type="entry name" value="PtsI, HPr-binding domain"/>
    <property type="match status" value="1"/>
</dbReference>
<dbReference type="InterPro" id="IPR036618">
    <property type="entry name" value="PtsI_HPr-bd_sf"/>
</dbReference>
<keyword evidence="8" id="KW-1185">Reference proteome</keyword>
<dbReference type="PANTHER" id="PTHR46244:SF3">
    <property type="entry name" value="PHOSPHOENOLPYRUVATE-PROTEIN PHOSPHOTRANSFERASE"/>
    <property type="match status" value="1"/>
</dbReference>
<dbReference type="EMBL" id="BORB01000012">
    <property type="protein sequence ID" value="GIN57481.1"/>
    <property type="molecule type" value="Genomic_DNA"/>
</dbReference>
<gene>
    <name evidence="7" type="ORF">J8TS2_18000</name>
</gene>
<dbReference type="InterPro" id="IPR036637">
    <property type="entry name" value="Phosphohistidine_dom_sf"/>
</dbReference>
<dbReference type="SUPFAM" id="SSF47831">
    <property type="entry name" value="Enzyme I of the PEP:sugar phosphotransferase system HPr-binding (sub)domain"/>
    <property type="match status" value="1"/>
</dbReference>
<name>A0ABQ4KJ50_9BACI</name>
<evidence type="ECO:0000256" key="3">
    <source>
        <dbReference type="ARBA" id="ARBA00022679"/>
    </source>
</evidence>
<dbReference type="Pfam" id="PF05524">
    <property type="entry name" value="PEP-utilisers_N"/>
    <property type="match status" value="1"/>
</dbReference>